<keyword evidence="4" id="KW-0732">Signal</keyword>
<evidence type="ECO:0000313" key="5">
    <source>
        <dbReference type="EMBL" id="KAK7309405.1"/>
    </source>
</evidence>
<dbReference type="GO" id="GO:0009699">
    <property type="term" value="P:phenylpropanoid biosynthetic process"/>
    <property type="evidence" value="ECO:0007669"/>
    <property type="project" value="UniProtKB-ARBA"/>
</dbReference>
<reference evidence="5 6" key="1">
    <citation type="submission" date="2024-01" db="EMBL/GenBank/DDBJ databases">
        <title>The genomes of 5 underutilized Papilionoideae crops provide insights into root nodulation and disease resistance.</title>
        <authorList>
            <person name="Yuan L."/>
        </authorList>
    </citation>
    <scope>NUCLEOTIDE SEQUENCE [LARGE SCALE GENOMIC DNA]</scope>
    <source>
        <strain evidence="5">LY-2023</strain>
        <tissue evidence="5">Leaf</tissue>
    </source>
</reference>
<evidence type="ECO:0000256" key="2">
    <source>
        <dbReference type="ARBA" id="ARBA00011738"/>
    </source>
</evidence>
<evidence type="ECO:0000256" key="4">
    <source>
        <dbReference type="RuleBase" id="RU363099"/>
    </source>
</evidence>
<feature type="signal peptide" evidence="4">
    <location>
        <begin position="1"/>
        <end position="23"/>
    </location>
</feature>
<dbReference type="GO" id="GO:0048046">
    <property type="term" value="C:apoplast"/>
    <property type="evidence" value="ECO:0007669"/>
    <property type="project" value="UniProtKB-SubCell"/>
</dbReference>
<comment type="function">
    <text evidence="4">Dirigent proteins impart stereoselectivity on the phenoxy radical-coupling reaction, yielding optically active lignans from two molecules of coniferyl alcohol in the biosynthesis of lignans, flavonolignans, and alkaloids and thus plays a central role in plant secondary metabolism.</text>
</comment>
<proteinExistence type="inferred from homology"/>
<dbReference type="AlphaFoldDB" id="A0AAN9K1W0"/>
<accession>A0AAN9K1W0</accession>
<evidence type="ECO:0000256" key="3">
    <source>
        <dbReference type="ARBA" id="ARBA00022525"/>
    </source>
</evidence>
<comment type="caution">
    <text evidence="5">The sequence shown here is derived from an EMBL/GenBank/DDBJ whole genome shotgun (WGS) entry which is preliminary data.</text>
</comment>
<dbReference type="Gene3D" id="2.40.480.10">
    <property type="entry name" value="Allene oxide cyclase-like"/>
    <property type="match status" value="1"/>
</dbReference>
<keyword evidence="6" id="KW-1185">Reference proteome</keyword>
<dbReference type="PANTHER" id="PTHR47586">
    <property type="entry name" value="DIRIGENT PROTEIN"/>
    <property type="match status" value="1"/>
</dbReference>
<dbReference type="InterPro" id="IPR004265">
    <property type="entry name" value="Dirigent"/>
</dbReference>
<dbReference type="EMBL" id="JAYKXN010000002">
    <property type="protein sequence ID" value="KAK7309405.1"/>
    <property type="molecule type" value="Genomic_DNA"/>
</dbReference>
<dbReference type="PANTHER" id="PTHR47586:SF1">
    <property type="entry name" value="DIRIGENT PROTEIN"/>
    <property type="match status" value="1"/>
</dbReference>
<evidence type="ECO:0000313" key="6">
    <source>
        <dbReference type="Proteomes" id="UP001359559"/>
    </source>
</evidence>
<dbReference type="InterPro" id="IPR044859">
    <property type="entry name" value="Allene_oxi_cyc_Dirigent"/>
</dbReference>
<comment type="subcellular location">
    <subcellularLocation>
        <location evidence="4">Secreted</location>
        <location evidence="4">Extracellular space</location>
        <location evidence="4">Apoplast</location>
    </subcellularLocation>
</comment>
<gene>
    <name evidence="5" type="ORF">RJT34_06108</name>
</gene>
<dbReference type="Proteomes" id="UP001359559">
    <property type="component" value="Unassembled WGS sequence"/>
</dbReference>
<evidence type="ECO:0000256" key="1">
    <source>
        <dbReference type="ARBA" id="ARBA00010746"/>
    </source>
</evidence>
<protein>
    <recommendedName>
        <fullName evidence="4">Dirigent protein</fullName>
    </recommendedName>
</protein>
<keyword evidence="4" id="KW-0052">Apoplast</keyword>
<comment type="similarity">
    <text evidence="1 4">Belongs to the plant dirigent protein family.</text>
</comment>
<feature type="chain" id="PRO_5042661774" description="Dirigent protein" evidence="4">
    <location>
        <begin position="24"/>
        <end position="204"/>
    </location>
</feature>
<keyword evidence="3 4" id="KW-0964">Secreted</keyword>
<dbReference type="Pfam" id="PF03018">
    <property type="entry name" value="Dirigent"/>
    <property type="match status" value="1"/>
</dbReference>
<name>A0AAN9K1W0_CLITE</name>
<sequence length="204" mass="22535">MAFSFHNYALAIFLLLMIIPLEATCVRRRHRRHHHKKHHHPHPPLPIPIPPQNSLHFTLFQHETINKTGYIISSGVEGEAGITETTTPFGTLFVFQDPLIAKVNGSSKIVGIAEGTSITSSFDGLNSISVAKLTLRLKDLKGTVSIVGGTNNMKPSDHPIVGGTQDFLFVQGYVTSSPVNLKGPTVVYKLQFHLYWPPYPPRAP</sequence>
<organism evidence="5 6">
    <name type="scientific">Clitoria ternatea</name>
    <name type="common">Butterfly pea</name>
    <dbReference type="NCBI Taxonomy" id="43366"/>
    <lineage>
        <taxon>Eukaryota</taxon>
        <taxon>Viridiplantae</taxon>
        <taxon>Streptophyta</taxon>
        <taxon>Embryophyta</taxon>
        <taxon>Tracheophyta</taxon>
        <taxon>Spermatophyta</taxon>
        <taxon>Magnoliopsida</taxon>
        <taxon>eudicotyledons</taxon>
        <taxon>Gunneridae</taxon>
        <taxon>Pentapetalae</taxon>
        <taxon>rosids</taxon>
        <taxon>fabids</taxon>
        <taxon>Fabales</taxon>
        <taxon>Fabaceae</taxon>
        <taxon>Papilionoideae</taxon>
        <taxon>50 kb inversion clade</taxon>
        <taxon>NPAAA clade</taxon>
        <taxon>indigoferoid/millettioid clade</taxon>
        <taxon>Phaseoleae</taxon>
        <taxon>Clitoria</taxon>
    </lineage>
</organism>
<comment type="subunit">
    <text evidence="2 4">Homodimer.</text>
</comment>